<name>A0ABU6YEK3_9FABA</name>
<proteinExistence type="predicted"/>
<keyword evidence="3" id="KW-1185">Reference proteome</keyword>
<dbReference type="InterPro" id="IPR017451">
    <property type="entry name" value="F-box-assoc_interact_dom"/>
</dbReference>
<dbReference type="InterPro" id="IPR006527">
    <property type="entry name" value="F-box-assoc_dom_typ1"/>
</dbReference>
<evidence type="ECO:0000259" key="1">
    <source>
        <dbReference type="Pfam" id="PF07734"/>
    </source>
</evidence>
<organism evidence="2 3">
    <name type="scientific">Stylosanthes scabra</name>
    <dbReference type="NCBI Taxonomy" id="79078"/>
    <lineage>
        <taxon>Eukaryota</taxon>
        <taxon>Viridiplantae</taxon>
        <taxon>Streptophyta</taxon>
        <taxon>Embryophyta</taxon>
        <taxon>Tracheophyta</taxon>
        <taxon>Spermatophyta</taxon>
        <taxon>Magnoliopsida</taxon>
        <taxon>eudicotyledons</taxon>
        <taxon>Gunneridae</taxon>
        <taxon>Pentapetalae</taxon>
        <taxon>rosids</taxon>
        <taxon>fabids</taxon>
        <taxon>Fabales</taxon>
        <taxon>Fabaceae</taxon>
        <taxon>Papilionoideae</taxon>
        <taxon>50 kb inversion clade</taxon>
        <taxon>dalbergioids sensu lato</taxon>
        <taxon>Dalbergieae</taxon>
        <taxon>Pterocarpus clade</taxon>
        <taxon>Stylosanthes</taxon>
    </lineage>
</organism>
<evidence type="ECO:0000313" key="2">
    <source>
        <dbReference type="EMBL" id="MED6207228.1"/>
    </source>
</evidence>
<accession>A0ABU6YEK3</accession>
<reference evidence="2 3" key="1">
    <citation type="journal article" date="2023" name="Plants (Basel)">
        <title>Bridging the Gap: Combining Genomics and Transcriptomics Approaches to Understand Stylosanthes scabra, an Orphan Legume from the Brazilian Caatinga.</title>
        <authorList>
            <person name="Ferreira-Neto J.R.C."/>
            <person name="da Silva M.D."/>
            <person name="Binneck E."/>
            <person name="de Melo N.F."/>
            <person name="da Silva R.H."/>
            <person name="de Melo A.L.T.M."/>
            <person name="Pandolfi V."/>
            <person name="Bustamante F.O."/>
            <person name="Brasileiro-Vidal A.C."/>
            <person name="Benko-Iseppon A.M."/>
        </authorList>
    </citation>
    <scope>NUCLEOTIDE SEQUENCE [LARGE SCALE GENOMIC DNA]</scope>
    <source>
        <tissue evidence="2">Leaves</tissue>
    </source>
</reference>
<protein>
    <recommendedName>
        <fullName evidence="1">F-box associated beta-propeller type 1 domain-containing protein</fullName>
    </recommendedName>
</protein>
<dbReference type="EMBL" id="JASCZI010241810">
    <property type="protein sequence ID" value="MED6207228.1"/>
    <property type="molecule type" value="Genomic_DNA"/>
</dbReference>
<comment type="caution">
    <text evidence="2">The sequence shown here is derived from an EMBL/GenBank/DDBJ whole genome shotgun (WGS) entry which is preliminary data.</text>
</comment>
<sequence length="307" mass="34793">MATSVVKNVKKNQQQVAPTDLPPDMLQEIFLKLPVKSLIRFKGFLLLQNDVPEPVLVLCNPAMGSHTIVPYPDNFWNVDFYLSCSFRGGVVYDKFNDDYLVILGSVQVNGNVIIRKPQWKVFSVRTNSWKDIEGGDCFIPIVIHHRQLGLLYNEAIHWLAMYIGPVQRQGFVIVAFDTVTKTLSMIPLPYPQRPPDQMELSLLGGGGCFGICMMNNKIPEIWVMREYKVESSWTKLNIVLPCRNLVPLCFTKSDEVVAKLDGINHLIKCSGERVLEYCGLISCDPHPIVIMFTESLLSLPSSYRQDE</sequence>
<dbReference type="PANTHER" id="PTHR31672">
    <property type="entry name" value="BNACNNG10540D PROTEIN"/>
    <property type="match status" value="1"/>
</dbReference>
<dbReference type="NCBIfam" id="TIGR01640">
    <property type="entry name" value="F_box_assoc_1"/>
    <property type="match status" value="1"/>
</dbReference>
<dbReference type="Proteomes" id="UP001341840">
    <property type="component" value="Unassembled WGS sequence"/>
</dbReference>
<dbReference type="InterPro" id="IPR050796">
    <property type="entry name" value="SCF_F-box_component"/>
</dbReference>
<dbReference type="PANTHER" id="PTHR31672:SF13">
    <property type="entry name" value="F-BOX PROTEIN CPR30-LIKE"/>
    <property type="match status" value="1"/>
</dbReference>
<feature type="domain" description="F-box associated beta-propeller type 1" evidence="1">
    <location>
        <begin position="32"/>
        <end position="250"/>
    </location>
</feature>
<gene>
    <name evidence="2" type="ORF">PIB30_033822</name>
</gene>
<evidence type="ECO:0000313" key="3">
    <source>
        <dbReference type="Proteomes" id="UP001341840"/>
    </source>
</evidence>
<dbReference type="Pfam" id="PF07734">
    <property type="entry name" value="FBA_1"/>
    <property type="match status" value="1"/>
</dbReference>